<evidence type="ECO:0000313" key="8">
    <source>
        <dbReference type="Proteomes" id="UP000244912"/>
    </source>
</evidence>
<evidence type="ECO:0000259" key="6">
    <source>
        <dbReference type="Pfam" id="PF13677"/>
    </source>
</evidence>
<keyword evidence="5" id="KW-1133">Transmembrane helix</keyword>
<dbReference type="InterPro" id="IPR036737">
    <property type="entry name" value="OmpA-like_sf"/>
</dbReference>
<evidence type="ECO:0000256" key="1">
    <source>
        <dbReference type="ARBA" id="ARBA00004370"/>
    </source>
</evidence>
<keyword evidence="3 5" id="KW-0472">Membrane</keyword>
<gene>
    <name evidence="7" type="primary">motB</name>
    <name evidence="7" type="ORF">PAA8504_00932</name>
</gene>
<evidence type="ECO:0000256" key="3">
    <source>
        <dbReference type="ARBA" id="ARBA00023136"/>
    </source>
</evidence>
<keyword evidence="2 5" id="KW-0812">Transmembrane</keyword>
<dbReference type="RefSeq" id="WP_108892994.1">
    <property type="nucleotide sequence ID" value="NZ_ONZF01000002.1"/>
</dbReference>
<proteinExistence type="predicted"/>
<evidence type="ECO:0000313" key="7">
    <source>
        <dbReference type="EMBL" id="SPJ23127.1"/>
    </source>
</evidence>
<evidence type="ECO:0000256" key="2">
    <source>
        <dbReference type="ARBA" id="ARBA00022692"/>
    </source>
</evidence>
<reference evidence="7 8" key="1">
    <citation type="submission" date="2018-03" db="EMBL/GenBank/DDBJ databases">
        <authorList>
            <person name="Keele B.F."/>
        </authorList>
    </citation>
    <scope>NUCLEOTIDE SEQUENCE [LARGE SCALE GENOMIC DNA]</scope>
    <source>
        <strain evidence="7 8">CECT 8504</strain>
    </source>
</reference>
<feature type="domain" description="Motility protein B-like N-terminal" evidence="6">
    <location>
        <begin position="12"/>
        <end position="64"/>
    </location>
</feature>
<sequence length="255" mass="28071">MAGGNAPVIIKRKKNIVGGGHHGGAWKVAYADFVTAMMAFFLMMWLLNATSEEQRAGLADYFSPEIPVSRESGGARSLLDSPPVIQPSQAPAPANSEEEDNFQDVLEHFVANSGESDVGDDLLQHILTRVTDEGLVVDLFDLPGAPLFEPSSGRPTRLMRDLVAVVDDVFRDQKNKVAIKAHVRSDLAATRTRSSWPLSTSRAESVRTLLASGWIGDARLDRTEAHGDKEPLHRNRLDVRNNRIEIVLLRRNGTR</sequence>
<evidence type="ECO:0000256" key="5">
    <source>
        <dbReference type="SAM" id="Phobius"/>
    </source>
</evidence>
<dbReference type="GO" id="GO:0016020">
    <property type="term" value="C:membrane"/>
    <property type="evidence" value="ECO:0007669"/>
    <property type="project" value="UniProtKB-SubCell"/>
</dbReference>
<dbReference type="SUPFAM" id="SSF103088">
    <property type="entry name" value="OmpA-like"/>
    <property type="match status" value="1"/>
</dbReference>
<feature type="region of interest" description="Disordered" evidence="4">
    <location>
        <begin position="72"/>
        <end position="99"/>
    </location>
</feature>
<organism evidence="7 8">
    <name type="scientific">Palleronia abyssalis</name>
    <dbReference type="NCBI Taxonomy" id="1501240"/>
    <lineage>
        <taxon>Bacteria</taxon>
        <taxon>Pseudomonadati</taxon>
        <taxon>Pseudomonadota</taxon>
        <taxon>Alphaproteobacteria</taxon>
        <taxon>Rhodobacterales</taxon>
        <taxon>Roseobacteraceae</taxon>
        <taxon>Palleronia</taxon>
    </lineage>
</organism>
<dbReference type="Proteomes" id="UP000244912">
    <property type="component" value="Unassembled WGS sequence"/>
</dbReference>
<dbReference type="AlphaFoldDB" id="A0A2R8BSF9"/>
<dbReference type="EMBL" id="ONZF01000002">
    <property type="protein sequence ID" value="SPJ23127.1"/>
    <property type="molecule type" value="Genomic_DNA"/>
</dbReference>
<dbReference type="InterPro" id="IPR025713">
    <property type="entry name" value="MotB-like_N_dom"/>
</dbReference>
<comment type="subcellular location">
    <subcellularLocation>
        <location evidence="1">Membrane</location>
    </subcellularLocation>
</comment>
<name>A0A2R8BSF9_9RHOB</name>
<dbReference type="Pfam" id="PF13677">
    <property type="entry name" value="MotB_plug"/>
    <property type="match status" value="1"/>
</dbReference>
<dbReference type="InterPro" id="IPR050330">
    <property type="entry name" value="Bact_OuterMem_StrucFunc"/>
</dbReference>
<evidence type="ECO:0000256" key="4">
    <source>
        <dbReference type="SAM" id="MobiDB-lite"/>
    </source>
</evidence>
<dbReference type="Gene3D" id="3.30.1330.60">
    <property type="entry name" value="OmpA-like domain"/>
    <property type="match status" value="1"/>
</dbReference>
<dbReference type="OrthoDB" id="7170686at2"/>
<feature type="transmembrane region" description="Helical" evidence="5">
    <location>
        <begin position="28"/>
        <end position="47"/>
    </location>
</feature>
<keyword evidence="8" id="KW-1185">Reference proteome</keyword>
<accession>A0A2R8BSF9</accession>
<dbReference type="PANTHER" id="PTHR30329:SF21">
    <property type="entry name" value="LIPOPROTEIN YIAD-RELATED"/>
    <property type="match status" value="1"/>
</dbReference>
<dbReference type="PANTHER" id="PTHR30329">
    <property type="entry name" value="STATOR ELEMENT OF FLAGELLAR MOTOR COMPLEX"/>
    <property type="match status" value="1"/>
</dbReference>
<protein>
    <submittedName>
        <fullName evidence="7">Motility protein B</fullName>
    </submittedName>
</protein>